<dbReference type="EMBL" id="JAACJS010000011">
    <property type="protein sequence ID" value="NCI49824.1"/>
    <property type="molecule type" value="Genomic_DNA"/>
</dbReference>
<dbReference type="Proteomes" id="UP000753802">
    <property type="component" value="Unassembled WGS sequence"/>
</dbReference>
<protein>
    <submittedName>
        <fullName evidence="1">Uncharacterized protein</fullName>
    </submittedName>
</protein>
<keyword evidence="2" id="KW-1185">Reference proteome</keyword>
<comment type="caution">
    <text evidence="1">The sequence shown here is derived from an EMBL/GenBank/DDBJ whole genome shotgun (WGS) entry which is preliminary data.</text>
</comment>
<reference evidence="1 2" key="1">
    <citation type="submission" date="2020-01" db="EMBL/GenBank/DDBJ databases">
        <title>Genome analysis.</title>
        <authorList>
            <person name="Wu S."/>
            <person name="Wang G."/>
        </authorList>
    </citation>
    <scope>NUCLEOTIDE SEQUENCE [LARGE SCALE GENOMIC DNA]</scope>
    <source>
        <strain evidence="1 2">SYL130</strain>
    </source>
</reference>
<organism evidence="1 2">
    <name type="scientific">Sediminibacterium roseum</name>
    <dbReference type="NCBI Taxonomy" id="1978412"/>
    <lineage>
        <taxon>Bacteria</taxon>
        <taxon>Pseudomonadati</taxon>
        <taxon>Bacteroidota</taxon>
        <taxon>Chitinophagia</taxon>
        <taxon>Chitinophagales</taxon>
        <taxon>Chitinophagaceae</taxon>
        <taxon>Sediminibacterium</taxon>
    </lineage>
</organism>
<evidence type="ECO:0000313" key="2">
    <source>
        <dbReference type="Proteomes" id="UP000753802"/>
    </source>
</evidence>
<gene>
    <name evidence="1" type="ORF">GWC95_07820</name>
</gene>
<accession>A0ABW9ZS97</accession>
<dbReference type="RefSeq" id="WP_161818131.1">
    <property type="nucleotide sequence ID" value="NZ_JAACJS010000011.1"/>
</dbReference>
<name>A0ABW9ZS97_9BACT</name>
<proteinExistence type="predicted"/>
<evidence type="ECO:0000313" key="1">
    <source>
        <dbReference type="EMBL" id="NCI49824.1"/>
    </source>
</evidence>
<sequence length="121" mass="14412">MPFLDYKPIALEKFSFLVTDYGFELTEVRSENYGTFLIYGNKEKKIVLNLGYEYRDQMFYYFLNDGIKRLTFHDFFGKYDPSLLYWPDLMPKGDDFLPALEKNIALLKKYGHNFLSGKEKL</sequence>